<evidence type="ECO:0000313" key="7">
    <source>
        <dbReference type="EMBL" id="EHK40564.1"/>
    </source>
</evidence>
<protein>
    <recommendedName>
        <fullName evidence="6">Protein kinase domain-containing protein</fullName>
    </recommendedName>
</protein>
<keyword evidence="5" id="KW-0067">ATP-binding</keyword>
<evidence type="ECO:0000256" key="3">
    <source>
        <dbReference type="ARBA" id="ARBA00022741"/>
    </source>
</evidence>
<dbReference type="GO" id="GO:0005524">
    <property type="term" value="F:ATP binding"/>
    <property type="evidence" value="ECO:0007669"/>
    <property type="project" value="UniProtKB-KW"/>
</dbReference>
<evidence type="ECO:0000313" key="8">
    <source>
        <dbReference type="Proteomes" id="UP000005426"/>
    </source>
</evidence>
<dbReference type="OMA" id="FRENCRN"/>
<dbReference type="Proteomes" id="UP000005426">
    <property type="component" value="Unassembled WGS sequence"/>
</dbReference>
<sequence length="268" mass="30076">MSTDEPPIPDDFVLPPDTCIIQGKGEFVAAGVTSLVELLPNGDIIKTPWDDPTRGDCVQDIITEAKIYQILGQHPRLVKLRSWDSMQHTITMEYMPNGTLQQYIENHYKDISRPLQLQWAQQAAEGLQLLHATNIIHCDIGPHNFLLDELLDLKISDFSGSSVNGSCASVCPRSRYRAPDPEWHPGKPPSFSEDLFALGSVLYFIFTGNPPFQKLEEDQVERNYEAGVFPDLSEVLCSDIITLCWQQSAGSAHQIYEMISRLCVSENI</sequence>
<evidence type="ECO:0000256" key="1">
    <source>
        <dbReference type="ARBA" id="ARBA00022527"/>
    </source>
</evidence>
<dbReference type="PROSITE" id="PS50011">
    <property type="entry name" value="PROTEIN_KINASE_DOM"/>
    <property type="match status" value="1"/>
</dbReference>
<feature type="non-terminal residue" evidence="7">
    <location>
        <position position="1"/>
    </location>
</feature>
<dbReference type="OrthoDB" id="1668230at2759"/>
<dbReference type="eggNOG" id="KOG0194">
    <property type="taxonomic scope" value="Eukaryota"/>
</dbReference>
<dbReference type="HOGENOM" id="CLU_000288_31_2_1"/>
<proteinExistence type="predicted"/>
<reference evidence="7 8" key="1">
    <citation type="journal article" date="2011" name="Genome Biol.">
        <title>Comparative genome sequence analysis underscores mycoparasitism as the ancestral life style of Trichoderma.</title>
        <authorList>
            <person name="Kubicek C.P."/>
            <person name="Herrera-Estrella A."/>
            <person name="Seidl-Seiboth V."/>
            <person name="Martinez D.A."/>
            <person name="Druzhinina I.S."/>
            <person name="Thon M."/>
            <person name="Zeilinger S."/>
            <person name="Casas-Flores S."/>
            <person name="Horwitz B.A."/>
            <person name="Mukherjee P.K."/>
            <person name="Mukherjee M."/>
            <person name="Kredics L."/>
            <person name="Alcaraz L.D."/>
            <person name="Aerts A."/>
            <person name="Antal Z."/>
            <person name="Atanasova L."/>
            <person name="Cervantes-Badillo M.G."/>
            <person name="Challacombe J."/>
            <person name="Chertkov O."/>
            <person name="McCluskey K."/>
            <person name="Coulpier F."/>
            <person name="Deshpande N."/>
            <person name="von Doehren H."/>
            <person name="Ebbole D.J."/>
            <person name="Esquivel-Naranjo E.U."/>
            <person name="Fekete E."/>
            <person name="Flipphi M."/>
            <person name="Glaser F."/>
            <person name="Gomez-Rodriguez E.Y."/>
            <person name="Gruber S."/>
            <person name="Han C."/>
            <person name="Henrissat B."/>
            <person name="Hermosa R."/>
            <person name="Hernandez-Onate M."/>
            <person name="Karaffa L."/>
            <person name="Kosti I."/>
            <person name="Le Crom S."/>
            <person name="Lindquist E."/>
            <person name="Lucas S."/>
            <person name="Luebeck M."/>
            <person name="Luebeck P.S."/>
            <person name="Margeot A."/>
            <person name="Metz B."/>
            <person name="Misra M."/>
            <person name="Nevalainen H."/>
            <person name="Omann M."/>
            <person name="Packer N."/>
            <person name="Perrone G."/>
            <person name="Uresti-Rivera E.E."/>
            <person name="Salamov A."/>
            <person name="Schmoll M."/>
            <person name="Seiboth B."/>
            <person name="Shapiro H."/>
            <person name="Sukno S."/>
            <person name="Tamayo-Ramos J.A."/>
            <person name="Tisch D."/>
            <person name="Wiest A."/>
            <person name="Wilkinson H.H."/>
            <person name="Zhang M."/>
            <person name="Coutinho P.M."/>
            <person name="Kenerley C.M."/>
            <person name="Monte E."/>
            <person name="Baker S.E."/>
            <person name="Grigoriev I.V."/>
        </authorList>
    </citation>
    <scope>NUCLEOTIDE SEQUENCE [LARGE SCALE GENOMIC DNA]</scope>
    <source>
        <strain evidence="8">ATCC 20476 / IMI 206040</strain>
    </source>
</reference>
<keyword evidence="2" id="KW-0808">Transferase</keyword>
<dbReference type="GO" id="GO:0005634">
    <property type="term" value="C:nucleus"/>
    <property type="evidence" value="ECO:0007669"/>
    <property type="project" value="TreeGrafter"/>
</dbReference>
<evidence type="ECO:0000256" key="2">
    <source>
        <dbReference type="ARBA" id="ARBA00022679"/>
    </source>
</evidence>
<keyword evidence="1" id="KW-0723">Serine/threonine-protein kinase</keyword>
<evidence type="ECO:0000256" key="4">
    <source>
        <dbReference type="ARBA" id="ARBA00022777"/>
    </source>
</evidence>
<dbReference type="PANTHER" id="PTHR24345">
    <property type="entry name" value="SERINE/THREONINE-PROTEIN KINASE PLK"/>
    <property type="match status" value="1"/>
</dbReference>
<comment type="caution">
    <text evidence="7">The sequence shown here is derived from an EMBL/GenBank/DDBJ whole genome shotgun (WGS) entry which is preliminary data.</text>
</comment>
<dbReference type="GeneID" id="25783563"/>
<dbReference type="RefSeq" id="XP_013939037.1">
    <property type="nucleotide sequence ID" value="XM_014083562.1"/>
</dbReference>
<evidence type="ECO:0000256" key="5">
    <source>
        <dbReference type="ARBA" id="ARBA00022840"/>
    </source>
</evidence>
<name>G9P610_HYPAI</name>
<dbReference type="GO" id="GO:0004674">
    <property type="term" value="F:protein serine/threonine kinase activity"/>
    <property type="evidence" value="ECO:0007669"/>
    <property type="project" value="UniProtKB-KW"/>
</dbReference>
<evidence type="ECO:0000259" key="6">
    <source>
        <dbReference type="PROSITE" id="PS50011"/>
    </source>
</evidence>
<organism evidence="7 8">
    <name type="scientific">Hypocrea atroviridis (strain ATCC 20476 / IMI 206040)</name>
    <name type="common">Trichoderma atroviride</name>
    <dbReference type="NCBI Taxonomy" id="452589"/>
    <lineage>
        <taxon>Eukaryota</taxon>
        <taxon>Fungi</taxon>
        <taxon>Dikarya</taxon>
        <taxon>Ascomycota</taxon>
        <taxon>Pezizomycotina</taxon>
        <taxon>Sordariomycetes</taxon>
        <taxon>Hypocreomycetidae</taxon>
        <taxon>Hypocreales</taxon>
        <taxon>Hypocreaceae</taxon>
        <taxon>Trichoderma</taxon>
    </lineage>
</organism>
<gene>
    <name evidence="7" type="ORF">TRIATDRAFT_320890</name>
</gene>
<dbReference type="Gene3D" id="1.10.510.10">
    <property type="entry name" value="Transferase(Phosphotransferase) domain 1"/>
    <property type="match status" value="1"/>
</dbReference>
<dbReference type="InterPro" id="IPR011009">
    <property type="entry name" value="Kinase-like_dom_sf"/>
</dbReference>
<dbReference type="KEGG" id="tatv:25783563"/>
<feature type="domain" description="Protein kinase" evidence="6">
    <location>
        <begin position="1"/>
        <end position="268"/>
    </location>
</feature>
<keyword evidence="4" id="KW-0418">Kinase</keyword>
<dbReference type="SUPFAM" id="SSF56112">
    <property type="entry name" value="Protein kinase-like (PK-like)"/>
    <property type="match status" value="1"/>
</dbReference>
<dbReference type="AlphaFoldDB" id="G9P610"/>
<keyword evidence="8" id="KW-1185">Reference proteome</keyword>
<accession>G9P610</accession>
<dbReference type="Pfam" id="PF00069">
    <property type="entry name" value="Pkinase"/>
    <property type="match status" value="1"/>
</dbReference>
<keyword evidence="3" id="KW-0547">Nucleotide-binding</keyword>
<dbReference type="EMBL" id="ABDG02000027">
    <property type="protein sequence ID" value="EHK40564.1"/>
    <property type="molecule type" value="Genomic_DNA"/>
</dbReference>
<dbReference type="STRING" id="452589.G9P610"/>
<dbReference type="PANTHER" id="PTHR24345:SF0">
    <property type="entry name" value="CELL CYCLE SERINE_THREONINE-PROTEIN KINASE CDC5_MSD2"/>
    <property type="match status" value="1"/>
</dbReference>
<dbReference type="InterPro" id="IPR000719">
    <property type="entry name" value="Prot_kinase_dom"/>
</dbReference>